<sequence length="122" mass="12854">MLTQLIDQHLSFVAGSDDGPERISDAHVRAVRSAVRPGGVGIVIVDVVSSDTADLSVGEAQLATALLRYLEAGNFFSGCNPFAIGAMIDREAGAPISAVSLPWRWSMGERTYLCCGVGFVTP</sequence>
<dbReference type="RefSeq" id="WP_345171070.1">
    <property type="nucleotide sequence ID" value="NZ_BAABFQ010000003.1"/>
</dbReference>
<name>A0ABW0MWG4_9ACTN</name>
<protein>
    <submittedName>
        <fullName evidence="1">Uncharacterized protein</fullName>
    </submittedName>
</protein>
<evidence type="ECO:0000313" key="1">
    <source>
        <dbReference type="EMBL" id="MFC5492680.1"/>
    </source>
</evidence>
<evidence type="ECO:0000313" key="2">
    <source>
        <dbReference type="Proteomes" id="UP001595956"/>
    </source>
</evidence>
<comment type="caution">
    <text evidence="1">The sequence shown here is derived from an EMBL/GenBank/DDBJ whole genome shotgun (WGS) entry which is preliminary data.</text>
</comment>
<reference evidence="2" key="1">
    <citation type="journal article" date="2019" name="Int. J. Syst. Evol. Microbiol.">
        <title>The Global Catalogue of Microorganisms (GCM) 10K type strain sequencing project: providing services to taxonomists for standard genome sequencing and annotation.</title>
        <authorList>
            <consortium name="The Broad Institute Genomics Platform"/>
            <consortium name="The Broad Institute Genome Sequencing Center for Infectious Disease"/>
            <person name="Wu L."/>
            <person name="Ma J."/>
        </authorList>
    </citation>
    <scope>NUCLEOTIDE SEQUENCE [LARGE SCALE GENOMIC DNA]</scope>
    <source>
        <strain evidence="2">KACC 13778</strain>
    </source>
</reference>
<gene>
    <name evidence="1" type="ORF">ACFPKY_06205</name>
</gene>
<proteinExistence type="predicted"/>
<dbReference type="Proteomes" id="UP001595956">
    <property type="component" value="Unassembled WGS sequence"/>
</dbReference>
<accession>A0ABW0MWG4</accession>
<keyword evidence="2" id="KW-1185">Reference proteome</keyword>
<organism evidence="1 2">
    <name type="scientific">Nocardioides caricicola</name>
    <dbReference type="NCBI Taxonomy" id="634770"/>
    <lineage>
        <taxon>Bacteria</taxon>
        <taxon>Bacillati</taxon>
        <taxon>Actinomycetota</taxon>
        <taxon>Actinomycetes</taxon>
        <taxon>Propionibacteriales</taxon>
        <taxon>Nocardioidaceae</taxon>
        <taxon>Nocardioides</taxon>
    </lineage>
</organism>
<dbReference type="EMBL" id="JBHSMD010000002">
    <property type="protein sequence ID" value="MFC5492680.1"/>
    <property type="molecule type" value="Genomic_DNA"/>
</dbReference>